<feature type="chain" id="PRO_5039398360" evidence="2">
    <location>
        <begin position="22"/>
        <end position="149"/>
    </location>
</feature>
<evidence type="ECO:0000256" key="1">
    <source>
        <dbReference type="SAM" id="MobiDB-lite"/>
    </source>
</evidence>
<dbReference type="Gene3D" id="2.60.40.420">
    <property type="entry name" value="Cupredoxins - blue copper proteins"/>
    <property type="match status" value="1"/>
</dbReference>
<keyword evidence="4" id="KW-1185">Reference proteome</keyword>
<evidence type="ECO:0000256" key="2">
    <source>
        <dbReference type="SAM" id="SignalP"/>
    </source>
</evidence>
<dbReference type="STRING" id="1308866.J416_06567"/>
<dbReference type="OrthoDB" id="279535at2"/>
<gene>
    <name evidence="3" type="ORF">J416_06567</name>
</gene>
<dbReference type="eggNOG" id="COG3794">
    <property type="taxonomic scope" value="Bacteria"/>
</dbReference>
<feature type="compositionally biased region" description="Low complexity" evidence="1">
    <location>
        <begin position="23"/>
        <end position="43"/>
    </location>
</feature>
<dbReference type="SUPFAM" id="SSF49503">
    <property type="entry name" value="Cupredoxins"/>
    <property type="match status" value="1"/>
</dbReference>
<proteinExistence type="predicted"/>
<dbReference type="InterPro" id="IPR008972">
    <property type="entry name" value="Cupredoxin"/>
</dbReference>
<reference evidence="3 4" key="1">
    <citation type="submission" date="2013-03" db="EMBL/GenBank/DDBJ databases">
        <title>Draft genome sequence of Gracibacillus halophilus YIM-C55.5, a moderately halophilic and thermophilic organism from the Xiaochaidamu salt lake.</title>
        <authorList>
            <person name="Sugumar T."/>
            <person name="Polireddy D.R."/>
            <person name="Antony A."/>
            <person name="Madhava Y.R."/>
            <person name="Sivakumar N."/>
        </authorList>
    </citation>
    <scope>NUCLEOTIDE SEQUENCE [LARGE SCALE GENOMIC DNA]</scope>
    <source>
        <strain evidence="3 4">YIM-C55.5</strain>
    </source>
</reference>
<dbReference type="PATRIC" id="fig|1308866.3.peg.1325"/>
<comment type="caution">
    <text evidence="3">The sequence shown here is derived from an EMBL/GenBank/DDBJ whole genome shotgun (WGS) entry which is preliminary data.</text>
</comment>
<dbReference type="Proteomes" id="UP000012283">
    <property type="component" value="Unassembled WGS sequence"/>
</dbReference>
<organism evidence="3 4">
    <name type="scientific">Gracilibacillus halophilus YIM-C55.5</name>
    <dbReference type="NCBI Taxonomy" id="1308866"/>
    <lineage>
        <taxon>Bacteria</taxon>
        <taxon>Bacillati</taxon>
        <taxon>Bacillota</taxon>
        <taxon>Bacilli</taxon>
        <taxon>Bacillales</taxon>
        <taxon>Bacillaceae</taxon>
        <taxon>Gracilibacillus</taxon>
    </lineage>
</organism>
<feature type="compositionally biased region" description="Acidic residues" evidence="1">
    <location>
        <begin position="44"/>
        <end position="60"/>
    </location>
</feature>
<dbReference type="AlphaFoldDB" id="N4WM31"/>
<dbReference type="PROSITE" id="PS51257">
    <property type="entry name" value="PROKAR_LIPOPROTEIN"/>
    <property type="match status" value="1"/>
</dbReference>
<accession>N4WM31</accession>
<dbReference type="RefSeq" id="WP_003466937.1">
    <property type="nucleotide sequence ID" value="NZ_APML01000021.1"/>
</dbReference>
<dbReference type="EMBL" id="APML01000021">
    <property type="protein sequence ID" value="ENH97227.1"/>
    <property type="molecule type" value="Genomic_DNA"/>
</dbReference>
<feature type="signal peptide" evidence="2">
    <location>
        <begin position="1"/>
        <end position="21"/>
    </location>
</feature>
<evidence type="ECO:0000313" key="3">
    <source>
        <dbReference type="EMBL" id="ENH97227.1"/>
    </source>
</evidence>
<evidence type="ECO:0000313" key="4">
    <source>
        <dbReference type="Proteomes" id="UP000012283"/>
    </source>
</evidence>
<feature type="region of interest" description="Disordered" evidence="1">
    <location>
        <begin position="23"/>
        <end position="72"/>
    </location>
</feature>
<keyword evidence="2" id="KW-0732">Signal</keyword>
<name>N4WM31_9BACI</name>
<sequence length="149" mass="15693">MKKILFSLVALTLVVLLTACGGGENNNDTGNGDNGNETATENNDQTDNEGNDSEETDDGNESASNNGTIDITASNWKFDQEEYTVDAGDVTVQLTNEEGLHGISIEGTDISIEGDGSDSANLEPGEYTIRCSIQCGQGHSDMVATLIVQ</sequence>
<feature type="compositionally biased region" description="Polar residues" evidence="1">
    <location>
        <begin position="61"/>
        <end position="72"/>
    </location>
</feature>
<protein>
    <submittedName>
        <fullName evidence="3">Cytochrome C oxidase subunit II</fullName>
    </submittedName>
</protein>